<dbReference type="RefSeq" id="WP_196563604.1">
    <property type="nucleotide sequence ID" value="NZ_CP073914.1"/>
</dbReference>
<evidence type="ECO:0000313" key="2">
    <source>
        <dbReference type="EMBL" id="MBG2913776.1"/>
    </source>
</evidence>
<comment type="caution">
    <text evidence="2">The sequence shown here is derived from an EMBL/GenBank/DDBJ whole genome shotgun (WGS) entry which is preliminary data.</text>
</comment>
<protein>
    <submittedName>
        <fullName evidence="2">Uncharacterized protein</fullName>
    </submittedName>
</protein>
<dbReference type="Proteomes" id="UP000612266">
    <property type="component" value="Unassembled WGS sequence"/>
</dbReference>
<feature type="transmembrane region" description="Helical" evidence="1">
    <location>
        <begin position="44"/>
        <end position="73"/>
    </location>
</feature>
<organism evidence="2 3">
    <name type="scientific">Proteus terrae subsp. cibarius</name>
    <dbReference type="NCBI Taxonomy" id="626774"/>
    <lineage>
        <taxon>Bacteria</taxon>
        <taxon>Pseudomonadati</taxon>
        <taxon>Pseudomonadota</taxon>
        <taxon>Gammaproteobacteria</taxon>
        <taxon>Enterobacterales</taxon>
        <taxon>Morganellaceae</taxon>
        <taxon>Proteus</taxon>
    </lineage>
</organism>
<keyword evidence="1" id="KW-0472">Membrane</keyword>
<keyword evidence="1" id="KW-0812">Transmembrane</keyword>
<keyword evidence="1" id="KW-1133">Transmembrane helix</keyword>
<dbReference type="EMBL" id="JADSJR010000005">
    <property type="protein sequence ID" value="MBG2913776.1"/>
    <property type="molecule type" value="Genomic_DNA"/>
</dbReference>
<gene>
    <name evidence="2" type="ORF">I4901_05305</name>
</gene>
<dbReference type="AlphaFoldDB" id="A0A8I0WR89"/>
<name>A0A8I0WR89_9GAMM</name>
<evidence type="ECO:0000313" key="3">
    <source>
        <dbReference type="Proteomes" id="UP000612266"/>
    </source>
</evidence>
<proteinExistence type="predicted"/>
<feature type="transmembrane region" description="Helical" evidence="1">
    <location>
        <begin position="12"/>
        <end position="32"/>
    </location>
</feature>
<sequence>MDTKDGDNLKELIFHYVDSYIVFVLSLLLLWYSHKTEKKRVRIILFITALIVVTPHVTIWSNFIFMLLVSMAISSY</sequence>
<reference evidence="2" key="1">
    <citation type="submission" date="2020-11" db="EMBL/GenBank/DDBJ databases">
        <title>Enhanced detection system for hospital associated transmission using whole genome sequencing surveillance.</title>
        <authorList>
            <person name="Harrison L.H."/>
            <person name="Van Tyne D."/>
            <person name="Marsh J.W."/>
            <person name="Griffith M.P."/>
            <person name="Snyder D.J."/>
            <person name="Cooper V.S."/>
            <person name="Mustapha M."/>
        </authorList>
    </citation>
    <scope>NUCLEOTIDE SEQUENCE</scope>
    <source>
        <strain evidence="2">PR00070</strain>
    </source>
</reference>
<accession>A0A8I0WR89</accession>
<evidence type="ECO:0000256" key="1">
    <source>
        <dbReference type="SAM" id="Phobius"/>
    </source>
</evidence>